<evidence type="ECO:0000313" key="4">
    <source>
        <dbReference type="EMBL" id="KAF7411878.1"/>
    </source>
</evidence>
<dbReference type="GO" id="GO:0016197">
    <property type="term" value="P:endosomal transport"/>
    <property type="evidence" value="ECO:0007669"/>
    <property type="project" value="TreeGrafter"/>
</dbReference>
<dbReference type="GO" id="GO:0099078">
    <property type="term" value="C:BORC complex"/>
    <property type="evidence" value="ECO:0007669"/>
    <property type="project" value="TreeGrafter"/>
</dbReference>
<evidence type="ECO:0000256" key="3">
    <source>
        <dbReference type="SAM" id="MobiDB-lite"/>
    </source>
</evidence>
<evidence type="ECO:0000256" key="1">
    <source>
        <dbReference type="ARBA" id="ARBA00008468"/>
    </source>
</evidence>
<evidence type="ECO:0000313" key="5">
    <source>
        <dbReference type="Proteomes" id="UP000614350"/>
    </source>
</evidence>
<comment type="caution">
    <text evidence="4">The sequence shown here is derived from an EMBL/GenBank/DDBJ whole genome shotgun (WGS) entry which is preliminary data.</text>
</comment>
<keyword evidence="2" id="KW-0175">Coiled coil</keyword>
<gene>
    <name evidence="4" type="ORF">HZH66_000774</name>
</gene>
<dbReference type="GO" id="GO:0032418">
    <property type="term" value="P:lysosome localization"/>
    <property type="evidence" value="ECO:0007669"/>
    <property type="project" value="TreeGrafter"/>
</dbReference>
<dbReference type="GO" id="GO:0031083">
    <property type="term" value="C:BLOC-1 complex"/>
    <property type="evidence" value="ECO:0007669"/>
    <property type="project" value="TreeGrafter"/>
</dbReference>
<feature type="region of interest" description="Disordered" evidence="3">
    <location>
        <begin position="1"/>
        <end position="53"/>
    </location>
</feature>
<dbReference type="PANTHER" id="PTHR46479:SF1">
    <property type="entry name" value="BIOGENESIS OF LYSOSOME-RELATED ORGANELLES COMPLEX 1 SUBUNIT 2"/>
    <property type="match status" value="1"/>
</dbReference>
<protein>
    <recommendedName>
        <fullName evidence="6">Biogenesis of lysosome-related organelles complex 1 subunit 2</fullName>
    </recommendedName>
</protein>
<name>A0A834KS78_VESVU</name>
<dbReference type="AlphaFoldDB" id="A0A834KS78"/>
<dbReference type="InterPro" id="IPR019269">
    <property type="entry name" value="BLOC1_su2"/>
</dbReference>
<dbReference type="Proteomes" id="UP000614350">
    <property type="component" value="Unassembled WGS sequence"/>
</dbReference>
<keyword evidence="5" id="KW-1185">Reference proteome</keyword>
<comment type="similarity">
    <text evidence="1">Belongs to the BLOC1S2 family.</text>
</comment>
<dbReference type="PANTHER" id="PTHR46479">
    <property type="entry name" value="BIOGENESIS OF LYSOSOME-RELATED ORGANELLES COMPLEX 1 SUBUNIT 2"/>
    <property type="match status" value="1"/>
</dbReference>
<sequence length="192" mass="21681">MTTVNKPSKEPTQSTVCAQMESSMTDGNSRCESPKRGTTLSTSTSSFEALDPHDPNLSRLANTMFQKTGEYLQEELTATHADYRLLERLNKETIAKYTELKTISSNVSISLDSLNEKYKNLRPILENIDQIDDSVNKLEQAAYKLEAYSKRLEAKFKDLEKDLKKNENLHVLKQCIDNVTKGNVMTGNKPTL</sequence>
<accession>A0A834KS78</accession>
<dbReference type="Pfam" id="PF10046">
    <property type="entry name" value="BLOC1_2"/>
    <property type="match status" value="1"/>
</dbReference>
<dbReference type="GO" id="GO:0043015">
    <property type="term" value="F:gamma-tubulin binding"/>
    <property type="evidence" value="ECO:0007669"/>
    <property type="project" value="TreeGrafter"/>
</dbReference>
<reference evidence="4" key="1">
    <citation type="journal article" date="2020" name="G3 (Bethesda)">
        <title>High-Quality Assemblies for Three Invasive Social Wasps from the &lt;i&gt;Vespula&lt;/i&gt; Genus.</title>
        <authorList>
            <person name="Harrop T.W.R."/>
            <person name="Guhlin J."/>
            <person name="McLaughlin G.M."/>
            <person name="Permina E."/>
            <person name="Stockwell P."/>
            <person name="Gilligan J."/>
            <person name="Le Lec M.F."/>
            <person name="Gruber M.A.M."/>
            <person name="Quinn O."/>
            <person name="Lovegrove M."/>
            <person name="Duncan E.J."/>
            <person name="Remnant E.J."/>
            <person name="Van Eeckhoven J."/>
            <person name="Graham B."/>
            <person name="Knapp R.A."/>
            <person name="Langford K.W."/>
            <person name="Kronenberg Z."/>
            <person name="Press M.O."/>
            <person name="Eacker S.M."/>
            <person name="Wilson-Rankin E.E."/>
            <person name="Purcell J."/>
            <person name="Lester P.J."/>
            <person name="Dearden P.K."/>
        </authorList>
    </citation>
    <scope>NUCLEOTIDE SEQUENCE</scope>
    <source>
        <strain evidence="4">Marl-1</strain>
    </source>
</reference>
<feature type="coiled-coil region" evidence="2">
    <location>
        <begin position="135"/>
        <end position="169"/>
    </location>
</feature>
<organism evidence="4 5">
    <name type="scientific">Vespula vulgaris</name>
    <name type="common">Yellow jacket</name>
    <name type="synonym">Wasp</name>
    <dbReference type="NCBI Taxonomy" id="7454"/>
    <lineage>
        <taxon>Eukaryota</taxon>
        <taxon>Metazoa</taxon>
        <taxon>Ecdysozoa</taxon>
        <taxon>Arthropoda</taxon>
        <taxon>Hexapoda</taxon>
        <taxon>Insecta</taxon>
        <taxon>Pterygota</taxon>
        <taxon>Neoptera</taxon>
        <taxon>Endopterygota</taxon>
        <taxon>Hymenoptera</taxon>
        <taxon>Apocrita</taxon>
        <taxon>Aculeata</taxon>
        <taxon>Vespoidea</taxon>
        <taxon>Vespidae</taxon>
        <taxon>Vespinae</taxon>
        <taxon>Vespula</taxon>
    </lineage>
</organism>
<proteinExistence type="inferred from homology"/>
<dbReference type="EMBL" id="JACSEA010000001">
    <property type="protein sequence ID" value="KAF7411878.1"/>
    <property type="molecule type" value="Genomic_DNA"/>
</dbReference>
<feature type="compositionally biased region" description="Polar residues" evidence="3">
    <location>
        <begin position="1"/>
        <end position="47"/>
    </location>
</feature>
<evidence type="ECO:0008006" key="6">
    <source>
        <dbReference type="Google" id="ProtNLM"/>
    </source>
</evidence>
<evidence type="ECO:0000256" key="2">
    <source>
        <dbReference type="SAM" id="Coils"/>
    </source>
</evidence>
<dbReference type="GO" id="GO:0000930">
    <property type="term" value="C:gamma-tubulin complex"/>
    <property type="evidence" value="ECO:0007669"/>
    <property type="project" value="TreeGrafter"/>
</dbReference>